<dbReference type="InterPro" id="IPR042092">
    <property type="entry name" value="PsdUridine_s_RsuA/RluB/E/F_cat"/>
</dbReference>
<dbReference type="InterPro" id="IPR018496">
    <property type="entry name" value="PsdUridine_synth_RsuA/RluB_CS"/>
</dbReference>
<feature type="compositionally biased region" description="Basic and acidic residues" evidence="6">
    <location>
        <begin position="339"/>
        <end position="348"/>
    </location>
</feature>
<organism evidence="8 9">
    <name type="scientific">Paenibacillus apis</name>
    <dbReference type="NCBI Taxonomy" id="1792174"/>
    <lineage>
        <taxon>Bacteria</taxon>
        <taxon>Bacillati</taxon>
        <taxon>Bacillota</taxon>
        <taxon>Bacilli</taxon>
        <taxon>Bacillales</taxon>
        <taxon>Paenibacillaceae</taxon>
        <taxon>Paenibacillus</taxon>
    </lineage>
</organism>
<dbReference type="GO" id="GO:0005829">
    <property type="term" value="C:cytosol"/>
    <property type="evidence" value="ECO:0007669"/>
    <property type="project" value="UniProtKB-ARBA"/>
</dbReference>
<dbReference type="AlphaFoldDB" id="A0A920CN71"/>
<dbReference type="Gene3D" id="3.10.290.10">
    <property type="entry name" value="RNA-binding S4 domain"/>
    <property type="match status" value="1"/>
</dbReference>
<dbReference type="SUPFAM" id="SSF55174">
    <property type="entry name" value="Alpha-L RNA-binding motif"/>
    <property type="match status" value="1"/>
</dbReference>
<dbReference type="Pfam" id="PF01479">
    <property type="entry name" value="S4"/>
    <property type="match status" value="1"/>
</dbReference>
<evidence type="ECO:0000256" key="4">
    <source>
        <dbReference type="PROSITE-ProRule" id="PRU00182"/>
    </source>
</evidence>
<comment type="similarity">
    <text evidence="1 5">Belongs to the pseudouridine synthase RsuA family.</text>
</comment>
<dbReference type="InterPro" id="IPR000748">
    <property type="entry name" value="PsdUridine_synth_RsuA/RluB/E/F"/>
</dbReference>
<dbReference type="InterPro" id="IPR020103">
    <property type="entry name" value="PsdUridine_synth_cat_dom_sf"/>
</dbReference>
<dbReference type="GO" id="GO:0000455">
    <property type="term" value="P:enzyme-directed rRNA pseudouridine synthesis"/>
    <property type="evidence" value="ECO:0007669"/>
    <property type="project" value="UniProtKB-ARBA"/>
</dbReference>
<dbReference type="PANTHER" id="PTHR47683">
    <property type="entry name" value="PSEUDOURIDINE SYNTHASE FAMILY PROTEIN-RELATED"/>
    <property type="match status" value="1"/>
</dbReference>
<feature type="compositionally biased region" description="Low complexity" evidence="6">
    <location>
        <begin position="294"/>
        <end position="314"/>
    </location>
</feature>
<feature type="region of interest" description="Disordered" evidence="6">
    <location>
        <begin position="241"/>
        <end position="348"/>
    </location>
</feature>
<evidence type="ECO:0000256" key="5">
    <source>
        <dbReference type="RuleBase" id="RU003887"/>
    </source>
</evidence>
<evidence type="ECO:0000256" key="1">
    <source>
        <dbReference type="ARBA" id="ARBA00008348"/>
    </source>
</evidence>
<dbReference type="Gene3D" id="3.30.70.580">
    <property type="entry name" value="Pseudouridine synthase I, catalytic domain, N-terminal subdomain"/>
    <property type="match status" value="1"/>
</dbReference>
<gene>
    <name evidence="8" type="ORF">J41TS4_26400</name>
</gene>
<evidence type="ECO:0000313" key="9">
    <source>
        <dbReference type="Proteomes" id="UP000678895"/>
    </source>
</evidence>
<dbReference type="Pfam" id="PF00849">
    <property type="entry name" value="PseudoU_synth_2"/>
    <property type="match status" value="1"/>
</dbReference>
<dbReference type="FunFam" id="3.30.70.1560:FF:000001">
    <property type="entry name" value="Pseudouridine synthase"/>
    <property type="match status" value="1"/>
</dbReference>
<dbReference type="InterPro" id="IPR002942">
    <property type="entry name" value="S4_RNA-bd"/>
</dbReference>
<dbReference type="InterPro" id="IPR006145">
    <property type="entry name" value="PsdUridine_synth_RsuA/RluA"/>
</dbReference>
<keyword evidence="9" id="KW-1185">Reference proteome</keyword>
<dbReference type="GO" id="GO:0003723">
    <property type="term" value="F:RNA binding"/>
    <property type="evidence" value="ECO:0007669"/>
    <property type="project" value="UniProtKB-KW"/>
</dbReference>
<dbReference type="GO" id="GO:0120159">
    <property type="term" value="F:rRNA pseudouridine synthase activity"/>
    <property type="evidence" value="ECO:0007669"/>
    <property type="project" value="UniProtKB-ARBA"/>
</dbReference>
<dbReference type="CDD" id="cd02870">
    <property type="entry name" value="PseudoU_synth_RsuA_like"/>
    <property type="match status" value="1"/>
</dbReference>
<keyword evidence="3 5" id="KW-0413">Isomerase</keyword>
<evidence type="ECO:0000256" key="6">
    <source>
        <dbReference type="SAM" id="MobiDB-lite"/>
    </source>
</evidence>
<feature type="compositionally biased region" description="Polar residues" evidence="6">
    <location>
        <begin position="279"/>
        <end position="293"/>
    </location>
</feature>
<dbReference type="FunFam" id="3.10.290.10:FF:000003">
    <property type="entry name" value="Pseudouridine synthase"/>
    <property type="match status" value="1"/>
</dbReference>
<dbReference type="Gene3D" id="3.30.70.1560">
    <property type="entry name" value="Alpha-L RNA-binding motif"/>
    <property type="match status" value="1"/>
</dbReference>
<dbReference type="InterPro" id="IPR036986">
    <property type="entry name" value="S4_RNA-bd_sf"/>
</dbReference>
<reference evidence="8" key="1">
    <citation type="submission" date="2021-03" db="EMBL/GenBank/DDBJ databases">
        <title>Antimicrobial resistance genes in bacteria isolated from Japanese honey, and their potential for conferring macrolide and lincosamide resistance in the American foulbrood pathogen Paenibacillus larvae.</title>
        <authorList>
            <person name="Okamoto M."/>
            <person name="Kumagai M."/>
            <person name="Kanamori H."/>
            <person name="Takamatsu D."/>
        </authorList>
    </citation>
    <scope>NUCLEOTIDE SEQUENCE</scope>
    <source>
        <strain evidence="8">J41TS4</strain>
    </source>
</reference>
<name>A0A920CN71_9BACL</name>
<dbReference type="InterPro" id="IPR020094">
    <property type="entry name" value="TruA/RsuA/RluB/E/F_N"/>
</dbReference>
<evidence type="ECO:0000256" key="2">
    <source>
        <dbReference type="ARBA" id="ARBA00022884"/>
    </source>
</evidence>
<dbReference type="SUPFAM" id="SSF55120">
    <property type="entry name" value="Pseudouridine synthase"/>
    <property type="match status" value="1"/>
</dbReference>
<dbReference type="NCBIfam" id="TIGR00093">
    <property type="entry name" value="pseudouridine synthase"/>
    <property type="match status" value="1"/>
</dbReference>
<dbReference type="PROSITE" id="PS50889">
    <property type="entry name" value="S4"/>
    <property type="match status" value="1"/>
</dbReference>
<comment type="caution">
    <text evidence="8">The sequence shown here is derived from an EMBL/GenBank/DDBJ whole genome shotgun (WGS) entry which is preliminary data.</text>
</comment>
<sequence>MEERLQKILAGAGVASRRKCEELILGGKVQVNGETVTALGTKADPDVDEITVDGKAIGTEKKMYLVFNKPKGVITSASDPQGRKIVTDYLKGITERLYPVGRLDYDTEGLLLLTNDGEFAHLLTHPKHHVAKTYLATVKGVPHGSELDKLKNGIMLEDGMTAPAEVEYHDIDSEQRHSTISITIYEGRNRQVRRMFEAINHPVTKLKRISFGDLFLGNMKRGLFRHLTKDEVESLVKLAKQAGKSSAGRSAIKSPADSSIKAVEEFKPKPKPKPRPNTEPATKSANAQTTTARSASGKPASTKATAKPASKQAARSSSRPTSKAKPAGRAGANGSRNRKAGDSRRRRK</sequence>
<dbReference type="PANTHER" id="PTHR47683:SF2">
    <property type="entry name" value="RNA-BINDING S4 DOMAIN-CONTAINING PROTEIN"/>
    <property type="match status" value="1"/>
</dbReference>
<evidence type="ECO:0000313" key="8">
    <source>
        <dbReference type="EMBL" id="GIO42882.1"/>
    </source>
</evidence>
<dbReference type="SMART" id="SM00363">
    <property type="entry name" value="S4"/>
    <property type="match status" value="1"/>
</dbReference>
<dbReference type="InterPro" id="IPR050343">
    <property type="entry name" value="RsuA_PseudoU_synthase"/>
</dbReference>
<accession>A0A920CN71</accession>
<feature type="domain" description="RNA-binding S4" evidence="7">
    <location>
        <begin position="3"/>
        <end position="71"/>
    </location>
</feature>
<protein>
    <recommendedName>
        <fullName evidence="5">Pseudouridine synthase</fullName>
        <ecNumber evidence="5">5.4.99.-</ecNumber>
    </recommendedName>
</protein>
<dbReference type="PROSITE" id="PS01149">
    <property type="entry name" value="PSI_RSU"/>
    <property type="match status" value="1"/>
</dbReference>
<dbReference type="Proteomes" id="UP000678895">
    <property type="component" value="Unassembled WGS sequence"/>
</dbReference>
<dbReference type="CDD" id="cd00165">
    <property type="entry name" value="S4"/>
    <property type="match status" value="1"/>
</dbReference>
<keyword evidence="2 4" id="KW-0694">RNA-binding</keyword>
<proteinExistence type="inferred from homology"/>
<dbReference type="EMBL" id="BORS01000008">
    <property type="protein sequence ID" value="GIO42882.1"/>
    <property type="molecule type" value="Genomic_DNA"/>
</dbReference>
<evidence type="ECO:0000259" key="7">
    <source>
        <dbReference type="SMART" id="SM00363"/>
    </source>
</evidence>
<dbReference type="EC" id="5.4.99.-" evidence="5"/>
<evidence type="ECO:0000256" key="3">
    <source>
        <dbReference type="ARBA" id="ARBA00023235"/>
    </source>
</evidence>